<sequence length="78" mass="9018">TTTPSAPTKQQDTHSRFQRVPPTPSLRAPGRTTCHVNRSLETSRRRLNKKSSSKLLHIYQGMLEDHERAIRDIRQPFP</sequence>
<proteinExistence type="predicted"/>
<dbReference type="EMBL" id="JABSTQ010009782">
    <property type="protein sequence ID" value="KAG0425974.1"/>
    <property type="molecule type" value="Genomic_DNA"/>
</dbReference>
<accession>A0AC60PYW4</accession>
<protein>
    <submittedName>
        <fullName evidence="1">Uncharacterized protein</fullName>
    </submittedName>
</protein>
<name>A0AC60PYW4_IXOPE</name>
<organism evidence="1 2">
    <name type="scientific">Ixodes persulcatus</name>
    <name type="common">Taiga tick</name>
    <dbReference type="NCBI Taxonomy" id="34615"/>
    <lineage>
        <taxon>Eukaryota</taxon>
        <taxon>Metazoa</taxon>
        <taxon>Ecdysozoa</taxon>
        <taxon>Arthropoda</taxon>
        <taxon>Chelicerata</taxon>
        <taxon>Arachnida</taxon>
        <taxon>Acari</taxon>
        <taxon>Parasitiformes</taxon>
        <taxon>Ixodida</taxon>
        <taxon>Ixodoidea</taxon>
        <taxon>Ixodidae</taxon>
        <taxon>Ixodinae</taxon>
        <taxon>Ixodes</taxon>
    </lineage>
</organism>
<evidence type="ECO:0000313" key="1">
    <source>
        <dbReference type="EMBL" id="KAG0425974.1"/>
    </source>
</evidence>
<dbReference type="Proteomes" id="UP000805193">
    <property type="component" value="Unassembled WGS sequence"/>
</dbReference>
<reference evidence="1 2" key="1">
    <citation type="journal article" date="2020" name="Cell">
        <title>Large-Scale Comparative Analyses of Tick Genomes Elucidate Their Genetic Diversity and Vector Capacities.</title>
        <authorList>
            <consortium name="Tick Genome and Microbiome Consortium (TIGMIC)"/>
            <person name="Jia N."/>
            <person name="Wang J."/>
            <person name="Shi W."/>
            <person name="Du L."/>
            <person name="Sun Y."/>
            <person name="Zhan W."/>
            <person name="Jiang J.F."/>
            <person name="Wang Q."/>
            <person name="Zhang B."/>
            <person name="Ji P."/>
            <person name="Bell-Sakyi L."/>
            <person name="Cui X.M."/>
            <person name="Yuan T.T."/>
            <person name="Jiang B.G."/>
            <person name="Yang W.F."/>
            <person name="Lam T.T."/>
            <person name="Chang Q.C."/>
            <person name="Ding S.J."/>
            <person name="Wang X.J."/>
            <person name="Zhu J.G."/>
            <person name="Ruan X.D."/>
            <person name="Zhao L."/>
            <person name="Wei J.T."/>
            <person name="Ye R.Z."/>
            <person name="Que T.C."/>
            <person name="Du C.H."/>
            <person name="Zhou Y.H."/>
            <person name="Cheng J.X."/>
            <person name="Dai P.F."/>
            <person name="Guo W.B."/>
            <person name="Han X.H."/>
            <person name="Huang E.J."/>
            <person name="Li L.F."/>
            <person name="Wei W."/>
            <person name="Gao Y.C."/>
            <person name="Liu J.Z."/>
            <person name="Shao H.Z."/>
            <person name="Wang X."/>
            <person name="Wang C.C."/>
            <person name="Yang T.C."/>
            <person name="Huo Q.B."/>
            <person name="Li W."/>
            <person name="Chen H.Y."/>
            <person name="Chen S.E."/>
            <person name="Zhou L.G."/>
            <person name="Ni X.B."/>
            <person name="Tian J.H."/>
            <person name="Sheng Y."/>
            <person name="Liu T."/>
            <person name="Pan Y.S."/>
            <person name="Xia L.Y."/>
            <person name="Li J."/>
            <person name="Zhao F."/>
            <person name="Cao W.C."/>
        </authorList>
    </citation>
    <scope>NUCLEOTIDE SEQUENCE [LARGE SCALE GENOMIC DNA]</scope>
    <source>
        <strain evidence="1">Iper-2018</strain>
    </source>
</reference>
<comment type="caution">
    <text evidence="1">The sequence shown here is derived from an EMBL/GenBank/DDBJ whole genome shotgun (WGS) entry which is preliminary data.</text>
</comment>
<evidence type="ECO:0000313" key="2">
    <source>
        <dbReference type="Proteomes" id="UP000805193"/>
    </source>
</evidence>
<gene>
    <name evidence="1" type="ORF">HPB47_026876</name>
</gene>
<keyword evidence="2" id="KW-1185">Reference proteome</keyword>
<feature type="non-terminal residue" evidence="1">
    <location>
        <position position="1"/>
    </location>
</feature>